<dbReference type="Pfam" id="PF01569">
    <property type="entry name" value="PAP2"/>
    <property type="match status" value="1"/>
</dbReference>
<feature type="transmembrane region" description="Helical" evidence="1">
    <location>
        <begin position="158"/>
        <end position="175"/>
    </location>
</feature>
<dbReference type="AlphaFoldDB" id="A0A2H0TGF7"/>
<name>A0A2H0TGF7_9BACT</name>
<dbReference type="PANTHER" id="PTHR14969:SF13">
    <property type="entry name" value="AT30094P"/>
    <property type="match status" value="1"/>
</dbReference>
<proteinExistence type="predicted"/>
<comment type="caution">
    <text evidence="3">The sequence shown here is derived from an EMBL/GenBank/DDBJ whole genome shotgun (WGS) entry which is preliminary data.</text>
</comment>
<accession>A0A2H0TGF7</accession>
<reference evidence="4" key="1">
    <citation type="submission" date="2017-09" db="EMBL/GenBank/DDBJ databases">
        <title>Depth-based differentiation of microbial function through sediment-hosted aquifers and enrichment of novel symbionts in the deep terrestrial subsurface.</title>
        <authorList>
            <person name="Probst A.J."/>
            <person name="Ladd B."/>
            <person name="Jarett J.K."/>
            <person name="Geller-Mcgrath D.E."/>
            <person name="Sieber C.M.K."/>
            <person name="Emerson J.B."/>
            <person name="Anantharaman K."/>
            <person name="Thomas B.C."/>
            <person name="Malmstrom R."/>
            <person name="Stieglmeier M."/>
            <person name="Klingl A."/>
            <person name="Woyke T."/>
            <person name="Ryan C.M."/>
            <person name="Banfield J.F."/>
        </authorList>
    </citation>
    <scope>NUCLEOTIDE SEQUENCE [LARGE SCALE GENOMIC DNA]</scope>
</reference>
<dbReference type="SUPFAM" id="SSF48317">
    <property type="entry name" value="Acid phosphatase/Vanadium-dependent haloperoxidase"/>
    <property type="match status" value="1"/>
</dbReference>
<sequence length="180" mass="20285">MNAFDLYLFRPLNSLAGSSGLFDSMVVFFAVYLLAVMLAGLAVFLLITFFPRYRHLRKENAELFIFALASAFVSRFVVAQFIRFLYDRPRPFEVLESARQIVEHSMGHAFPSGHASFTFGLAIAVYFYRPKIGVIFIAAAFLVSISRVVAGIHWPLDIISGALVGVLTAFILRALKRKYY</sequence>
<dbReference type="Proteomes" id="UP000229383">
    <property type="component" value="Unassembled WGS sequence"/>
</dbReference>
<feature type="transmembrane region" description="Helical" evidence="1">
    <location>
        <begin position="63"/>
        <end position="86"/>
    </location>
</feature>
<dbReference type="EMBL" id="PFCN01000007">
    <property type="protein sequence ID" value="PIR70633.1"/>
    <property type="molecule type" value="Genomic_DNA"/>
</dbReference>
<keyword evidence="1" id="KW-0472">Membrane</keyword>
<feature type="transmembrane region" description="Helical" evidence="1">
    <location>
        <begin position="25"/>
        <end position="51"/>
    </location>
</feature>
<protein>
    <recommendedName>
        <fullName evidence="2">Phosphatidic acid phosphatase type 2/haloperoxidase domain-containing protein</fullName>
    </recommendedName>
</protein>
<keyword evidence="1" id="KW-0812">Transmembrane</keyword>
<dbReference type="InterPro" id="IPR036938">
    <property type="entry name" value="PAP2/HPO_sf"/>
</dbReference>
<dbReference type="Gene3D" id="1.20.144.10">
    <property type="entry name" value="Phosphatidic acid phosphatase type 2/haloperoxidase"/>
    <property type="match status" value="1"/>
</dbReference>
<evidence type="ECO:0000313" key="4">
    <source>
        <dbReference type="Proteomes" id="UP000229383"/>
    </source>
</evidence>
<evidence type="ECO:0000256" key="1">
    <source>
        <dbReference type="SAM" id="Phobius"/>
    </source>
</evidence>
<feature type="transmembrane region" description="Helical" evidence="1">
    <location>
        <begin position="106"/>
        <end position="127"/>
    </location>
</feature>
<dbReference type="InterPro" id="IPR000326">
    <property type="entry name" value="PAP2/HPO"/>
</dbReference>
<evidence type="ECO:0000313" key="3">
    <source>
        <dbReference type="EMBL" id="PIR70633.1"/>
    </source>
</evidence>
<feature type="domain" description="Phosphatidic acid phosphatase type 2/haloperoxidase" evidence="2">
    <location>
        <begin position="64"/>
        <end position="173"/>
    </location>
</feature>
<evidence type="ECO:0000259" key="2">
    <source>
        <dbReference type="SMART" id="SM00014"/>
    </source>
</evidence>
<feature type="transmembrane region" description="Helical" evidence="1">
    <location>
        <begin position="134"/>
        <end position="152"/>
    </location>
</feature>
<keyword evidence="1" id="KW-1133">Transmembrane helix</keyword>
<gene>
    <name evidence="3" type="ORF">COU46_00455</name>
</gene>
<organism evidence="3 4">
    <name type="scientific">Candidatus Niyogibacteria bacterium CG10_big_fil_rev_8_21_14_0_10_42_19</name>
    <dbReference type="NCBI Taxonomy" id="1974725"/>
    <lineage>
        <taxon>Bacteria</taxon>
        <taxon>Candidatus Niyogiibacteriota</taxon>
    </lineage>
</organism>
<dbReference type="GO" id="GO:0042392">
    <property type="term" value="F:sphingosine-1-phosphate phosphatase activity"/>
    <property type="evidence" value="ECO:0007669"/>
    <property type="project" value="TreeGrafter"/>
</dbReference>
<dbReference type="PANTHER" id="PTHR14969">
    <property type="entry name" value="SPHINGOSINE-1-PHOSPHATE PHOSPHOHYDROLASE"/>
    <property type="match status" value="1"/>
</dbReference>
<dbReference type="SMART" id="SM00014">
    <property type="entry name" value="acidPPc"/>
    <property type="match status" value="1"/>
</dbReference>